<keyword evidence="2" id="KW-0315">Glutamine amidotransferase</keyword>
<keyword evidence="1 4" id="KW-0808">Transferase</keyword>
<organism evidence="4 5">
    <name type="scientific">Profundibacter amoris</name>
    <dbReference type="NCBI Taxonomy" id="2171755"/>
    <lineage>
        <taxon>Bacteria</taxon>
        <taxon>Pseudomonadati</taxon>
        <taxon>Pseudomonadota</taxon>
        <taxon>Alphaproteobacteria</taxon>
        <taxon>Rhodobacterales</taxon>
        <taxon>Paracoccaceae</taxon>
        <taxon>Profundibacter</taxon>
    </lineage>
</organism>
<proteinExistence type="predicted"/>
<dbReference type="OrthoDB" id="9763290at2"/>
<dbReference type="PANTHER" id="PTHR11907">
    <property type="entry name" value="AMIDOPHOSPHORIBOSYLTRANSFERASE"/>
    <property type="match status" value="1"/>
</dbReference>
<dbReference type="InterPro" id="IPR029055">
    <property type="entry name" value="Ntn_hydrolases_N"/>
</dbReference>
<dbReference type="RefSeq" id="WP_118943256.1">
    <property type="nucleotide sequence ID" value="NZ_CP032125.1"/>
</dbReference>
<dbReference type="PROSITE" id="PS51278">
    <property type="entry name" value="GATASE_TYPE_2"/>
    <property type="match status" value="1"/>
</dbReference>
<dbReference type="Gene3D" id="3.60.20.10">
    <property type="entry name" value="Glutamine Phosphoribosylpyrophosphate, subunit 1, domain 1"/>
    <property type="match status" value="1"/>
</dbReference>
<evidence type="ECO:0000259" key="3">
    <source>
        <dbReference type="PROSITE" id="PS51278"/>
    </source>
</evidence>
<feature type="domain" description="Glutamine amidotransferase type-2" evidence="3">
    <location>
        <begin position="2"/>
        <end position="299"/>
    </location>
</feature>
<dbReference type="SUPFAM" id="SSF56235">
    <property type="entry name" value="N-terminal nucleophile aminohydrolases (Ntn hydrolases)"/>
    <property type="match status" value="1"/>
</dbReference>
<dbReference type="InterPro" id="IPR017932">
    <property type="entry name" value="GATase_2_dom"/>
</dbReference>
<sequence>MCGIVGLYLKNTDLQPTLGALFEPMLVEMTDRGPDSAGFAIYRNQVDQDHTKFTLASDNPKQDWKALDADLEKALNCDVQISPVGDHAILITDGDAGQVQQWLAEQRPQIRIVGSGRSIEIFKQTGLPQDVADKFDLINAQGSHAIGHTRMATESAVTTEGSHPFATGLDLCLVHNGSLSNHNRLRRQLERNGITFQTENDTEVAAGFLTWKLRQGMSLTEALEAGREELDGFYTFCIGTADGFAVMRDPIACKHAVMAETDDWVAMATEYRAIAHLPGADTARIWEPEPDRIYIWGDVQ</sequence>
<name>A0A347UIC3_9RHOB</name>
<dbReference type="CDD" id="cd01907">
    <property type="entry name" value="GlxB"/>
    <property type="match status" value="1"/>
</dbReference>
<dbReference type="AlphaFoldDB" id="A0A347UIC3"/>
<reference evidence="4 5" key="1">
    <citation type="submission" date="2018-09" db="EMBL/GenBank/DDBJ databases">
        <title>Profundibacter amoris BAR1 gen. nov., sp. nov., a new member of the Roseobacter clade isolated at Lokis Castle Vent Field on the Arctic Mid-Oceanic Ridge.</title>
        <authorList>
            <person name="Le Moine Bauer S."/>
            <person name="Sjoeberg A.G."/>
            <person name="L'Haridon S."/>
            <person name="Stokke R."/>
            <person name="Roalkvam I."/>
            <person name="Steen I.H."/>
            <person name="Dahle H."/>
        </authorList>
    </citation>
    <scope>NUCLEOTIDE SEQUENCE [LARGE SCALE GENOMIC DNA]</scope>
    <source>
        <strain evidence="4 5">BAR1</strain>
    </source>
</reference>
<evidence type="ECO:0000256" key="1">
    <source>
        <dbReference type="ARBA" id="ARBA00022679"/>
    </source>
</evidence>
<evidence type="ECO:0000256" key="2">
    <source>
        <dbReference type="ARBA" id="ARBA00022962"/>
    </source>
</evidence>
<evidence type="ECO:0000313" key="4">
    <source>
        <dbReference type="EMBL" id="AXX98601.1"/>
    </source>
</evidence>
<gene>
    <name evidence="4" type="ORF">BAR1_12110</name>
</gene>
<dbReference type="EMBL" id="CP032125">
    <property type="protein sequence ID" value="AXX98601.1"/>
    <property type="molecule type" value="Genomic_DNA"/>
</dbReference>
<dbReference type="GO" id="GO:0016757">
    <property type="term" value="F:glycosyltransferase activity"/>
    <property type="evidence" value="ECO:0007669"/>
    <property type="project" value="UniProtKB-KW"/>
</dbReference>
<evidence type="ECO:0000313" key="5">
    <source>
        <dbReference type="Proteomes" id="UP000261704"/>
    </source>
</evidence>
<keyword evidence="4" id="KW-0328">Glycosyltransferase</keyword>
<protein>
    <submittedName>
        <fullName evidence="4">Amidophosphoribosyltransferase</fullName>
    </submittedName>
</protein>
<keyword evidence="5" id="KW-1185">Reference proteome</keyword>
<dbReference type="Proteomes" id="UP000261704">
    <property type="component" value="Chromosome"/>
</dbReference>
<dbReference type="Pfam" id="PF13522">
    <property type="entry name" value="GATase_6"/>
    <property type="match status" value="1"/>
</dbReference>
<accession>A0A347UIC3</accession>
<dbReference type="KEGG" id="pamo:BAR1_12110"/>